<feature type="region of interest" description="Disordered" evidence="1">
    <location>
        <begin position="210"/>
        <end position="244"/>
    </location>
</feature>
<protein>
    <submittedName>
        <fullName evidence="4">Uncharacterized protein LOC108740654 isoform X1</fullName>
    </submittedName>
</protein>
<dbReference type="KEGG" id="apln:108740654"/>
<keyword evidence="3" id="KW-1185">Reference proteome</keyword>
<feature type="signal peptide" evidence="2">
    <location>
        <begin position="1"/>
        <end position="28"/>
    </location>
</feature>
<dbReference type="InParanoid" id="A0A1W4XDX4"/>
<dbReference type="RefSeq" id="XP_018330545.1">
    <property type="nucleotide sequence ID" value="XM_018475043.2"/>
</dbReference>
<organism evidence="3 4">
    <name type="scientific">Agrilus planipennis</name>
    <name type="common">Emerald ash borer</name>
    <name type="synonym">Agrilus marcopoli</name>
    <dbReference type="NCBI Taxonomy" id="224129"/>
    <lineage>
        <taxon>Eukaryota</taxon>
        <taxon>Metazoa</taxon>
        <taxon>Ecdysozoa</taxon>
        <taxon>Arthropoda</taxon>
        <taxon>Hexapoda</taxon>
        <taxon>Insecta</taxon>
        <taxon>Pterygota</taxon>
        <taxon>Neoptera</taxon>
        <taxon>Endopterygota</taxon>
        <taxon>Coleoptera</taxon>
        <taxon>Polyphaga</taxon>
        <taxon>Elateriformia</taxon>
        <taxon>Buprestoidea</taxon>
        <taxon>Buprestidae</taxon>
        <taxon>Agrilinae</taxon>
        <taxon>Agrilus</taxon>
    </lineage>
</organism>
<sequence length="244" mass="25711">MMRSCISASSAMWKFIFPIIVIANTARSSDPGDARQNEVNGDQGFAYSFSGNSQNPSAIPFGIPYFPVFNFNPLFSDYFDNLRRFNDELAANATSSKGTLSYSYSATANGGWAKSAASSLFPILKPKESIGNNIHTASSFANPGNIPGVESRFSDGNGGAASASGYIGNGQVRQSASVYPQNPSVPNVNTRFGADTGKGGSYGVFTSSFSETLPDSNGKPVTRQKASTTVNDNGKVSSYSAHNP</sequence>
<proteinExistence type="predicted"/>
<evidence type="ECO:0000256" key="2">
    <source>
        <dbReference type="SAM" id="SignalP"/>
    </source>
</evidence>
<evidence type="ECO:0000313" key="3">
    <source>
        <dbReference type="Proteomes" id="UP000192223"/>
    </source>
</evidence>
<dbReference type="GeneID" id="108740654"/>
<keyword evidence="2" id="KW-0732">Signal</keyword>
<evidence type="ECO:0000256" key="1">
    <source>
        <dbReference type="SAM" id="MobiDB-lite"/>
    </source>
</evidence>
<accession>A0A1W4XDX4</accession>
<gene>
    <name evidence="4" type="primary">LOC108740654</name>
</gene>
<reference evidence="4" key="1">
    <citation type="submission" date="2025-08" db="UniProtKB">
        <authorList>
            <consortium name="RefSeq"/>
        </authorList>
    </citation>
    <scope>IDENTIFICATION</scope>
    <source>
        <tissue evidence="4">Entire body</tissue>
    </source>
</reference>
<dbReference type="AlphaFoldDB" id="A0A1W4XDX4"/>
<dbReference type="STRING" id="224129.A0A1W4XDX4"/>
<feature type="chain" id="PRO_5010713577" evidence="2">
    <location>
        <begin position="29"/>
        <end position="244"/>
    </location>
</feature>
<evidence type="ECO:0000313" key="4">
    <source>
        <dbReference type="RefSeq" id="XP_018330545.1"/>
    </source>
</evidence>
<feature type="compositionally biased region" description="Polar residues" evidence="1">
    <location>
        <begin position="224"/>
        <end position="244"/>
    </location>
</feature>
<name>A0A1W4XDX4_AGRPL</name>
<dbReference type="OrthoDB" id="8197468at2759"/>
<dbReference type="Proteomes" id="UP000192223">
    <property type="component" value="Unplaced"/>
</dbReference>